<evidence type="ECO:0000313" key="2">
    <source>
        <dbReference type="Proteomes" id="UP001231649"/>
    </source>
</evidence>
<accession>A0ACC2QTZ0</accession>
<reference evidence="1" key="1">
    <citation type="submission" date="2023-03" db="EMBL/GenBank/DDBJ databases">
        <title>Chromosome-level genomes of two armyworms, Mythimna separata and Mythimna loreyi, provide insights into the biosynthesis and reception of sex pheromones.</title>
        <authorList>
            <person name="Zhao H."/>
        </authorList>
    </citation>
    <scope>NUCLEOTIDE SEQUENCE</scope>
    <source>
        <strain evidence="1">BeijingLab</strain>
    </source>
</reference>
<dbReference type="Proteomes" id="UP001231649">
    <property type="component" value="Chromosome 15"/>
</dbReference>
<protein>
    <submittedName>
        <fullName evidence="1">Uncharacterized protein</fullName>
    </submittedName>
</protein>
<name>A0ACC2QTZ0_9NEOP</name>
<comment type="caution">
    <text evidence="1">The sequence shown here is derived from an EMBL/GenBank/DDBJ whole genome shotgun (WGS) entry which is preliminary data.</text>
</comment>
<keyword evidence="2" id="KW-1185">Reference proteome</keyword>
<dbReference type="EMBL" id="CM056791">
    <property type="protein sequence ID" value="KAJ8725730.1"/>
    <property type="molecule type" value="Genomic_DNA"/>
</dbReference>
<proteinExistence type="predicted"/>
<sequence length="654" mass="76750">MFSKTLFLLLFVHFVSDSYGQKDKYFFRKDYIYKEEFQSFYKFHTIPQTWTDAKRVCALEGATFWHPDNDNEATALISYWNKTKPKIEWIYVGLSDLLVEGVFETADGKSISEVYNNWQPGQPDNYNNDQDCVYMYLKEGPGYLDDYACDKKYSFFCKKTLQSLEWNYQCNMANLDYSYNKNNGKCYKLHTSPLSWTEAYAACQIEQSSLAVISNRQEIDYLVKLIESTPKSRIKEDYQRGIYHLGFHNRFNEVWQTVKGTRFNIDREAWFDNYQPDADNHEECGSMFFNGRLINTACDMKCFFICEHDGAKSSAAITTSISDSQRPILHPYVDSYEQKSAKFFRKDYKYFEEFESFYKMHTVAQTWMESKRICELEGGILWHPDNDREANALLAFWNETKPRVPWIWVGLSDLLVEGVFETVDNKPVSDVYNFWEPDTPDDAEGGQDCVYMYLNEGPGYLDDDKCDDRVYFICKKTLKSLEWNHQCNTPYLEYSYNRDNGKCYKLHTTPLNWTEAYAMCQLEQSALAVINNHRDAYYLADLAESTPKPRFRTKYSRGIYHLGFHNRFNEGWRTVKGTKLNVDRKAWYDNYEPDGDTYGECGSMFYTGRLINTDCDTKCFFICEHEVESSAGTYGSNFMDISQAQPYFGGGFEY</sequence>
<gene>
    <name evidence="1" type="ORF">PYW08_003913</name>
</gene>
<evidence type="ECO:0000313" key="1">
    <source>
        <dbReference type="EMBL" id="KAJ8725730.1"/>
    </source>
</evidence>
<organism evidence="1 2">
    <name type="scientific">Mythimna loreyi</name>
    <dbReference type="NCBI Taxonomy" id="667449"/>
    <lineage>
        <taxon>Eukaryota</taxon>
        <taxon>Metazoa</taxon>
        <taxon>Ecdysozoa</taxon>
        <taxon>Arthropoda</taxon>
        <taxon>Hexapoda</taxon>
        <taxon>Insecta</taxon>
        <taxon>Pterygota</taxon>
        <taxon>Neoptera</taxon>
        <taxon>Endopterygota</taxon>
        <taxon>Lepidoptera</taxon>
        <taxon>Glossata</taxon>
        <taxon>Ditrysia</taxon>
        <taxon>Noctuoidea</taxon>
        <taxon>Noctuidae</taxon>
        <taxon>Noctuinae</taxon>
        <taxon>Hadenini</taxon>
        <taxon>Mythimna</taxon>
    </lineage>
</organism>